<dbReference type="PANTHER" id="PTHR30462">
    <property type="entry name" value="INTERMEMBRANE TRANSPORT PROTEIN PQIB-RELATED"/>
    <property type="match status" value="1"/>
</dbReference>
<evidence type="ECO:0000259" key="9">
    <source>
        <dbReference type="Pfam" id="PF02470"/>
    </source>
</evidence>
<accession>A0A0A1FCZ6</accession>
<dbReference type="HOGENOM" id="CLU_018765_3_0_4"/>
<dbReference type="GO" id="GO:0005886">
    <property type="term" value="C:plasma membrane"/>
    <property type="evidence" value="ECO:0007669"/>
    <property type="project" value="UniProtKB-SubCell"/>
</dbReference>
<evidence type="ECO:0000256" key="6">
    <source>
        <dbReference type="ARBA" id="ARBA00023136"/>
    </source>
</evidence>
<name>A0A0A1FCZ6_9BURK</name>
<dbReference type="EMBL" id="CP009962">
    <property type="protein sequence ID" value="AIY41549.1"/>
    <property type="molecule type" value="Genomic_DNA"/>
</dbReference>
<feature type="domain" description="Mce/MlaD" evidence="9">
    <location>
        <begin position="172"/>
        <end position="232"/>
    </location>
</feature>
<comment type="subcellular location">
    <subcellularLocation>
        <location evidence="1">Cell inner membrane</location>
    </subcellularLocation>
</comment>
<evidence type="ECO:0000313" key="10">
    <source>
        <dbReference type="EMBL" id="AIY41549.1"/>
    </source>
</evidence>
<reference evidence="11" key="1">
    <citation type="journal article" date="2014" name="Soil Biol. Biochem.">
        <title>Structure and function of bacterial communities in ageing soils: Insights from the Mendocino ecological staircase.</title>
        <authorList>
            <person name="Uroz S."/>
            <person name="Tech J.J."/>
            <person name="Sawaya N.A."/>
            <person name="Frey-Klett P."/>
            <person name="Leveau J.H.J."/>
        </authorList>
    </citation>
    <scope>NUCLEOTIDE SEQUENCE [LARGE SCALE GENOMIC DNA]</scope>
    <source>
        <strain evidence="11">Cal35</strain>
    </source>
</reference>
<dbReference type="STRING" id="279058.LT85_2391"/>
<dbReference type="KEGG" id="care:LT85_2391"/>
<evidence type="ECO:0000256" key="7">
    <source>
        <dbReference type="SAM" id="MobiDB-lite"/>
    </source>
</evidence>
<evidence type="ECO:0000256" key="2">
    <source>
        <dbReference type="ARBA" id="ARBA00022475"/>
    </source>
</evidence>
<dbReference type="PANTHER" id="PTHR30462:SF2">
    <property type="entry name" value="INTERMEMBRANE TRANSPORT PROTEIN PQIB"/>
    <property type="match status" value="1"/>
</dbReference>
<evidence type="ECO:0000256" key="1">
    <source>
        <dbReference type="ARBA" id="ARBA00004533"/>
    </source>
</evidence>
<keyword evidence="6 8" id="KW-0472">Membrane</keyword>
<protein>
    <submittedName>
        <fullName evidence="10">Paraquat-inducible protein B</fullName>
    </submittedName>
</protein>
<evidence type="ECO:0000256" key="3">
    <source>
        <dbReference type="ARBA" id="ARBA00022519"/>
    </source>
</evidence>
<dbReference type="AlphaFoldDB" id="A0A0A1FCZ6"/>
<sequence>MSDENIPPGTQPSALPPLPEPKLSRKRDWLPSLIWLIPIVAAVVGLTLVVKILVERGPSITITFRTAEGLEAGKTKVKYKDVDIGQVQTITLSKDRSHVLANVQLSKEAESFTATDTRFWVVRPRVAASGVSGLGTLLSGAYIGADAGTSKDKKDDFTGLEVQPIVTSDASGKQYMLHATDIGSLDIGSPIYFRRIKVGQLAAYNLDEDGKGVTLRIFIDSPYDKFIGVNTRFWHASGFDMQINASGFKLRTQSLATVVLGGIAFQSPEDELGMKAKENTTFNLAADEETALKEPDGPSETVVMYFNQSLRGLTPGTTVDFRGVVLGEVKSVGIQYDAKQREFQMPVAVQIYPERLGRKYAEDDRKSTYTPKQRLEFMVNRGLRAQLRTGNLLTGQLYIALDFFPKAPPVKIDNSTSVLVVPTIPNSLDEIQSQIAEIARKLSKVPFDQIAADLQKTIGTMNRTLLNAEQLTKSLNNDVAPEIMAAMKDVRKTLDNADRTLSDNSPLQQDIRQTLQELTRSAASVRILTDYLERHPESLIRGKQEESNK</sequence>
<dbReference type="Pfam" id="PF02470">
    <property type="entry name" value="MlaD"/>
    <property type="match status" value="3"/>
</dbReference>
<evidence type="ECO:0000313" key="11">
    <source>
        <dbReference type="Proteomes" id="UP000030302"/>
    </source>
</evidence>
<evidence type="ECO:0000256" key="4">
    <source>
        <dbReference type="ARBA" id="ARBA00022692"/>
    </source>
</evidence>
<feature type="domain" description="Mce/MlaD" evidence="9">
    <location>
        <begin position="299"/>
        <end position="403"/>
    </location>
</feature>
<keyword evidence="3" id="KW-0997">Cell inner membrane</keyword>
<dbReference type="InterPro" id="IPR003399">
    <property type="entry name" value="Mce/MlaD"/>
</dbReference>
<proteinExistence type="predicted"/>
<organism evidence="10 11">
    <name type="scientific">Collimonas arenae</name>
    <dbReference type="NCBI Taxonomy" id="279058"/>
    <lineage>
        <taxon>Bacteria</taxon>
        <taxon>Pseudomonadati</taxon>
        <taxon>Pseudomonadota</taxon>
        <taxon>Betaproteobacteria</taxon>
        <taxon>Burkholderiales</taxon>
        <taxon>Oxalobacteraceae</taxon>
        <taxon>Collimonas</taxon>
    </lineage>
</organism>
<dbReference type="OrthoDB" id="9806984at2"/>
<gene>
    <name evidence="10" type="ORF">LT85_2391</name>
</gene>
<keyword evidence="4 8" id="KW-0812">Transmembrane</keyword>
<dbReference type="Proteomes" id="UP000030302">
    <property type="component" value="Chromosome"/>
</dbReference>
<keyword evidence="5 8" id="KW-1133">Transmembrane helix</keyword>
<feature type="domain" description="Mce/MlaD" evidence="9">
    <location>
        <begin position="57"/>
        <end position="147"/>
    </location>
</feature>
<evidence type="ECO:0000256" key="5">
    <source>
        <dbReference type="ARBA" id="ARBA00022989"/>
    </source>
</evidence>
<evidence type="ECO:0000256" key="8">
    <source>
        <dbReference type="SAM" id="Phobius"/>
    </source>
</evidence>
<dbReference type="InterPro" id="IPR051800">
    <property type="entry name" value="PqiA-PqiB_transport"/>
</dbReference>
<feature type="region of interest" description="Disordered" evidence="7">
    <location>
        <begin position="1"/>
        <end position="20"/>
    </location>
</feature>
<keyword evidence="11" id="KW-1185">Reference proteome</keyword>
<keyword evidence="2" id="KW-1003">Cell membrane</keyword>
<feature type="transmembrane region" description="Helical" evidence="8">
    <location>
        <begin position="33"/>
        <end position="54"/>
    </location>
</feature>
<dbReference type="RefSeq" id="WP_052135106.1">
    <property type="nucleotide sequence ID" value="NZ_CP009962.1"/>
</dbReference>